<evidence type="ECO:0000259" key="1">
    <source>
        <dbReference type="Pfam" id="PF03167"/>
    </source>
</evidence>
<dbReference type="Proteomes" id="UP001228403">
    <property type="component" value="Unassembled WGS sequence"/>
</dbReference>
<feature type="domain" description="Uracil-DNA glycosylase-like" evidence="1">
    <location>
        <begin position="147"/>
        <end position="241"/>
    </location>
</feature>
<protein>
    <recommendedName>
        <fullName evidence="1">Uracil-DNA glycosylase-like domain-containing protein</fullName>
    </recommendedName>
</protein>
<sequence length="273" mass="31313">MKTAFCNDCFLSDAVPYLIAENLLGIQQLNKLRQRYKQMKKCYDSSYAEWQKEFSTDLKPFNGYTDTTSVCIPILHPSFKQEFKDIAKGAIGLDLPVWFNMQTNNFRIIFIAQDPLRNPKWYEECHDIVISSPFGLHDATHRKKGNGGKLMNSVTEELVKRGVAIYLTDANKYFLHDKRTSKIYTEKKIRIYADILQKEINLVNPNLCVCLGKRSKNILDKCTVNVKTVVLPHLSGTARGAIIKRFPKLKDIKATVENITNVYVNEIVESLKV</sequence>
<dbReference type="EMBL" id="JAUDCF010000008">
    <property type="protein sequence ID" value="MDM8145370.1"/>
    <property type="molecule type" value="Genomic_DNA"/>
</dbReference>
<comment type="caution">
    <text evidence="2">The sequence shown here is derived from an EMBL/GenBank/DDBJ whole genome shotgun (WGS) entry which is preliminary data.</text>
</comment>
<keyword evidence="3" id="KW-1185">Reference proteome</keyword>
<dbReference type="Pfam" id="PF03167">
    <property type="entry name" value="UDG"/>
    <property type="match status" value="1"/>
</dbReference>
<dbReference type="InterPro" id="IPR036895">
    <property type="entry name" value="Uracil-DNA_glycosylase-like_sf"/>
</dbReference>
<proteinExistence type="predicted"/>
<reference evidence="3" key="1">
    <citation type="submission" date="2023-07" db="EMBL/GenBank/DDBJ databases">
        <title>Identification and characterization of horizontal gene transfer across gut microbiota members of farm animals based on homology search.</title>
        <authorList>
            <person name="Schwarzerova J."/>
            <person name="Nykrynova M."/>
            <person name="Jureckova K."/>
            <person name="Cejkova D."/>
            <person name="Rychlik I."/>
        </authorList>
    </citation>
    <scope>NUCLEOTIDE SEQUENCE [LARGE SCALE GENOMIC DNA]</scope>
    <source>
        <strain evidence="3">ET4</strain>
    </source>
</reference>
<dbReference type="Gene3D" id="3.40.470.10">
    <property type="entry name" value="Uracil-DNA glycosylase-like domain"/>
    <property type="match status" value="1"/>
</dbReference>
<evidence type="ECO:0000313" key="2">
    <source>
        <dbReference type="EMBL" id="MDM8145370.1"/>
    </source>
</evidence>
<dbReference type="InterPro" id="IPR005122">
    <property type="entry name" value="Uracil-DNA_glycosylase-like"/>
</dbReference>
<gene>
    <name evidence="2" type="ORF">QUW02_05430</name>
</gene>
<accession>A0ABT7U4B9</accession>
<organism evidence="2 3">
    <name type="scientific">Bacteroides eggerthii</name>
    <dbReference type="NCBI Taxonomy" id="28111"/>
    <lineage>
        <taxon>Bacteria</taxon>
        <taxon>Pseudomonadati</taxon>
        <taxon>Bacteroidota</taxon>
        <taxon>Bacteroidia</taxon>
        <taxon>Bacteroidales</taxon>
        <taxon>Bacteroidaceae</taxon>
        <taxon>Bacteroides</taxon>
    </lineage>
</organism>
<evidence type="ECO:0000313" key="3">
    <source>
        <dbReference type="Proteomes" id="UP001228403"/>
    </source>
</evidence>
<dbReference type="SUPFAM" id="SSF52141">
    <property type="entry name" value="Uracil-DNA glycosylase-like"/>
    <property type="match status" value="1"/>
</dbReference>
<name>A0ABT7U4B9_9BACE</name>